<protein>
    <submittedName>
        <fullName evidence="1">Uncharacterized protein</fullName>
    </submittedName>
</protein>
<dbReference type="Proteomes" id="UP001190700">
    <property type="component" value="Unassembled WGS sequence"/>
</dbReference>
<evidence type="ECO:0000313" key="2">
    <source>
        <dbReference type="Proteomes" id="UP001190700"/>
    </source>
</evidence>
<comment type="caution">
    <text evidence="1">The sequence shown here is derived from an EMBL/GenBank/DDBJ whole genome shotgun (WGS) entry which is preliminary data.</text>
</comment>
<keyword evidence="2" id="KW-1185">Reference proteome</keyword>
<organism evidence="1 2">
    <name type="scientific">Cymbomonas tetramitiformis</name>
    <dbReference type="NCBI Taxonomy" id="36881"/>
    <lineage>
        <taxon>Eukaryota</taxon>
        <taxon>Viridiplantae</taxon>
        <taxon>Chlorophyta</taxon>
        <taxon>Pyramimonadophyceae</taxon>
        <taxon>Pyramimonadales</taxon>
        <taxon>Pyramimonadaceae</taxon>
        <taxon>Cymbomonas</taxon>
    </lineage>
</organism>
<reference evidence="1 2" key="1">
    <citation type="journal article" date="2015" name="Genome Biol. Evol.">
        <title>Comparative Genomics of a Bacterivorous Green Alga Reveals Evolutionary Causalities and Consequences of Phago-Mixotrophic Mode of Nutrition.</title>
        <authorList>
            <person name="Burns J.A."/>
            <person name="Paasch A."/>
            <person name="Narechania A."/>
            <person name="Kim E."/>
        </authorList>
    </citation>
    <scope>NUCLEOTIDE SEQUENCE [LARGE SCALE GENOMIC DNA]</scope>
    <source>
        <strain evidence="1 2">PLY_AMNH</strain>
    </source>
</reference>
<dbReference type="AlphaFoldDB" id="A0AAE0GBM9"/>
<proteinExistence type="predicted"/>
<gene>
    <name evidence="1" type="ORF">CYMTET_16827</name>
</gene>
<sequence>MPVGADHTAAPEGSLQPWADNFTCAQKPTPDVLAEHGMLKHLPSGGYAISKHMCDINYRDMDVRDADVPEGQVLYQSALAVHTRGVHRDEAAGLWRPCLHGWLLFDFTERSSHIWSN</sequence>
<name>A0AAE0GBM9_9CHLO</name>
<dbReference type="EMBL" id="LGRX02007435">
    <property type="protein sequence ID" value="KAK3275022.1"/>
    <property type="molecule type" value="Genomic_DNA"/>
</dbReference>
<accession>A0AAE0GBM9</accession>
<evidence type="ECO:0000313" key="1">
    <source>
        <dbReference type="EMBL" id="KAK3275022.1"/>
    </source>
</evidence>